<keyword evidence="3" id="KW-1185">Reference proteome</keyword>
<accession>A0A286ACY3</accession>
<dbReference type="GO" id="GO:0005524">
    <property type="term" value="F:ATP binding"/>
    <property type="evidence" value="ECO:0007669"/>
    <property type="project" value="InterPro"/>
</dbReference>
<sequence length="132" mass="15338">MKVNHVYQHDDTGCGIACVAMIVNQTYFQVKEILKQAGFFDNDDYLGTDFKDMNKALNIFNFSSASKRKFKKWNNIPAKIAIASTNYDSEGGWHWVLFVRDIEGCFIYDPGKRKKKIRDLRGKRSGWFIEII</sequence>
<dbReference type="GO" id="GO:0008233">
    <property type="term" value="F:peptidase activity"/>
    <property type="evidence" value="ECO:0007669"/>
    <property type="project" value="InterPro"/>
</dbReference>
<organism evidence="2 3">
    <name type="scientific">Pedobacter xixiisoli</name>
    <dbReference type="NCBI Taxonomy" id="1476464"/>
    <lineage>
        <taxon>Bacteria</taxon>
        <taxon>Pseudomonadati</taxon>
        <taxon>Bacteroidota</taxon>
        <taxon>Sphingobacteriia</taxon>
        <taxon>Sphingobacteriales</taxon>
        <taxon>Sphingobacteriaceae</taxon>
        <taxon>Pedobacter</taxon>
    </lineage>
</organism>
<gene>
    <name evidence="2" type="ORF">SAMN06297358_3475</name>
</gene>
<dbReference type="Pfam" id="PF03412">
    <property type="entry name" value="Peptidase_C39"/>
    <property type="match status" value="1"/>
</dbReference>
<evidence type="ECO:0000313" key="2">
    <source>
        <dbReference type="EMBL" id="SOD19770.1"/>
    </source>
</evidence>
<proteinExistence type="predicted"/>
<dbReference type="EMBL" id="OCMT01000004">
    <property type="protein sequence ID" value="SOD19770.1"/>
    <property type="molecule type" value="Genomic_DNA"/>
</dbReference>
<evidence type="ECO:0000259" key="1">
    <source>
        <dbReference type="Pfam" id="PF03412"/>
    </source>
</evidence>
<name>A0A286ACY3_9SPHI</name>
<dbReference type="GO" id="GO:0016020">
    <property type="term" value="C:membrane"/>
    <property type="evidence" value="ECO:0007669"/>
    <property type="project" value="InterPro"/>
</dbReference>
<reference evidence="3" key="1">
    <citation type="submission" date="2017-09" db="EMBL/GenBank/DDBJ databases">
        <authorList>
            <person name="Varghese N."/>
            <person name="Submissions S."/>
        </authorList>
    </citation>
    <scope>NUCLEOTIDE SEQUENCE [LARGE SCALE GENOMIC DNA]</scope>
    <source>
        <strain evidence="3">CGMCC 1.12803</strain>
    </source>
</reference>
<dbReference type="Proteomes" id="UP000219281">
    <property type="component" value="Unassembled WGS sequence"/>
</dbReference>
<dbReference type="AlphaFoldDB" id="A0A286ACY3"/>
<dbReference type="RefSeq" id="WP_097133284.1">
    <property type="nucleotide sequence ID" value="NZ_OCMT01000004.1"/>
</dbReference>
<dbReference type="OrthoDB" id="9789822at2"/>
<dbReference type="GO" id="GO:0006508">
    <property type="term" value="P:proteolysis"/>
    <property type="evidence" value="ECO:0007669"/>
    <property type="project" value="InterPro"/>
</dbReference>
<feature type="domain" description="Peptidase C39" evidence="1">
    <location>
        <begin position="3"/>
        <end position="118"/>
    </location>
</feature>
<evidence type="ECO:0000313" key="3">
    <source>
        <dbReference type="Proteomes" id="UP000219281"/>
    </source>
</evidence>
<protein>
    <submittedName>
        <fullName evidence="2">Peptidase C39 family protein</fullName>
    </submittedName>
</protein>
<dbReference type="InterPro" id="IPR005074">
    <property type="entry name" value="Peptidase_C39"/>
</dbReference>
<dbReference type="Gene3D" id="3.90.70.10">
    <property type="entry name" value="Cysteine proteinases"/>
    <property type="match status" value="1"/>
</dbReference>